<evidence type="ECO:0000256" key="5">
    <source>
        <dbReference type="SAM" id="Coils"/>
    </source>
</evidence>
<dbReference type="GO" id="GO:0046872">
    <property type="term" value="F:metal ion binding"/>
    <property type="evidence" value="ECO:0007669"/>
    <property type="project" value="UniProtKB-KW"/>
</dbReference>
<keyword evidence="5" id="KW-0175">Coiled coil</keyword>
<evidence type="ECO:0000256" key="6">
    <source>
        <dbReference type="SAM" id="SignalP"/>
    </source>
</evidence>
<accession>A0A5R8KDB9</accession>
<dbReference type="InterPro" id="IPR009056">
    <property type="entry name" value="Cyt_c-like_dom"/>
</dbReference>
<dbReference type="InterPro" id="IPR022655">
    <property type="entry name" value="DUF1553"/>
</dbReference>
<keyword evidence="6" id="KW-0732">Signal</keyword>
<keyword evidence="9" id="KW-1185">Reference proteome</keyword>
<dbReference type="PANTHER" id="PTHR35889">
    <property type="entry name" value="CYCLOINULO-OLIGOSACCHARIDE FRUCTANOTRANSFERASE-RELATED"/>
    <property type="match status" value="1"/>
</dbReference>
<dbReference type="Pfam" id="PF07635">
    <property type="entry name" value="PSCyt1"/>
    <property type="match status" value="1"/>
</dbReference>
<evidence type="ECO:0000313" key="9">
    <source>
        <dbReference type="Proteomes" id="UP000306196"/>
    </source>
</evidence>
<evidence type="ECO:0000256" key="1">
    <source>
        <dbReference type="ARBA" id="ARBA00022617"/>
    </source>
</evidence>
<evidence type="ECO:0000256" key="3">
    <source>
        <dbReference type="ARBA" id="ARBA00023004"/>
    </source>
</evidence>
<dbReference type="PROSITE" id="PS51007">
    <property type="entry name" value="CYTC"/>
    <property type="match status" value="1"/>
</dbReference>
<dbReference type="PANTHER" id="PTHR35889:SF3">
    <property type="entry name" value="F-BOX DOMAIN-CONTAINING PROTEIN"/>
    <property type="match status" value="1"/>
</dbReference>
<evidence type="ECO:0000256" key="2">
    <source>
        <dbReference type="ARBA" id="ARBA00022723"/>
    </source>
</evidence>
<evidence type="ECO:0000256" key="4">
    <source>
        <dbReference type="PROSITE-ProRule" id="PRU00433"/>
    </source>
</evidence>
<keyword evidence="1 4" id="KW-0349">Heme</keyword>
<evidence type="ECO:0000259" key="7">
    <source>
        <dbReference type="PROSITE" id="PS51007"/>
    </source>
</evidence>
<dbReference type="InterPro" id="IPR011444">
    <property type="entry name" value="DUF1549"/>
</dbReference>
<keyword evidence="2 4" id="KW-0479">Metal-binding</keyword>
<protein>
    <submittedName>
        <fullName evidence="8">DUF1553 domain-containing protein</fullName>
    </submittedName>
</protein>
<dbReference type="GO" id="GO:0020037">
    <property type="term" value="F:heme binding"/>
    <property type="evidence" value="ECO:0007669"/>
    <property type="project" value="InterPro"/>
</dbReference>
<sequence>MIPRLQAAAKTLFFRGTPLIATAFLSAHASTQAQASEPAKTFPADQIEFFEKHVRPVLANNCYECHNSHHQENGLRLDNYSGILRGSDYSVVATPGNAAASKLLKAIKHQDGVTAMPKKGDKLSDGDIANIEKWIAMGMPWPAEKDPVAHAEKPSWESHWSFQKIQQPPLPKTTIPGTSLDQFVAAKQAEAGLDFAPAADRATLGRRLHLTLTGLLPSYADLQKYVSDPSPDATSKLIDQLLNSPQYGVRWARHWLDVARYADTEGYRAGGVDIRYPHAYTYRDWVVNALNSDLPYNQFVTQQLAADHLLEPGKTDPSLAALGFLTVNDSFQGDNLLQTDDRIDVVTRGILGLTVSCARCHDHKYDPIPTKDYYAFFSIFNSSEIPDQLPIIGFPNNQPAVDAYNSSVAEVEKEKQQMREQVYSELRNTDRLRDYLVFVRKASDFKDEQFRGEAGKAQLRDRIAQGLVELVKRHTATDKPHPVLLAWKKFAELPEDQFAAKAPAISAELAKADSPTNPVIRNELAKRPAPKSFADVAQLYSDIFVTCMTGKEPNNPDWEAVRALLMDSKSPMSVKVDEIQRFFTQKDRLEMVKLENKINKLDLESPGAPQRAMVMKDRDKPRDEKVMIRGNPGRRGDPAPRGYLTMFGGQKFTKGSGRLELAQAMTSRDNPLTARVIVNRVWAQHFGKPLVEQTSDFGVETPEPVQLALLDHLAANFMDNGWSLKKLHRQILNSRTWQQNSVSTPDKDLKDPENQLLTRQNRRRLDYEAMRDTMLQTSESLVPASMGGRPTPHKDKDANTRRSVYLFVDRFQQETVPAIFDFANPDAHSPVRSDTTVPQQTLFLMNSPFARDQADLVAKNTPVQGSNIDSESLKNLYRRVLLRDPAPHEIEIASTFIHEAADLQTGTPYTWQYGFAELTPANATPDAPIKIGDFTSFKNFRHTKQDGTRWRVSDTYPDKERGYLTMERVSNNQKLAGHTGRGNTANILRWVAPIDTTIRIVAPFKHNTKGGDGIQTYIHSSRSGLLQEKHLKPDQGHEFVVENLQVKTGDIITFATTRGGNESNDSYHWTPRIEIQDTPNAPFTLWTDSARDFLSPGKWPINLPRPQTPLSQLAHVLIISNEFQFVD</sequence>
<feature type="signal peptide" evidence="6">
    <location>
        <begin position="1"/>
        <end position="35"/>
    </location>
</feature>
<dbReference type="GO" id="GO:0009055">
    <property type="term" value="F:electron transfer activity"/>
    <property type="evidence" value="ECO:0007669"/>
    <property type="project" value="InterPro"/>
</dbReference>
<feature type="chain" id="PRO_5024352237" evidence="6">
    <location>
        <begin position="36"/>
        <end position="1127"/>
    </location>
</feature>
<evidence type="ECO:0000313" key="8">
    <source>
        <dbReference type="EMBL" id="TLD70306.1"/>
    </source>
</evidence>
<reference evidence="8 9" key="1">
    <citation type="submission" date="2019-05" db="EMBL/GenBank/DDBJ databases">
        <title>Verrucobacter flavum gen. nov., sp. nov. a new member of the family Verrucomicrobiaceae.</title>
        <authorList>
            <person name="Szuroczki S."/>
            <person name="Abbaszade G."/>
            <person name="Szabo A."/>
            <person name="Felfoldi T."/>
            <person name="Schumann P."/>
            <person name="Boka K."/>
            <person name="Keki Z."/>
            <person name="Toumi M."/>
            <person name="Toth E."/>
        </authorList>
    </citation>
    <scope>NUCLEOTIDE SEQUENCE [LARGE SCALE GENOMIC DNA]</scope>
    <source>
        <strain evidence="8 9">MG-N-17</strain>
    </source>
</reference>
<proteinExistence type="predicted"/>
<dbReference type="AlphaFoldDB" id="A0A5R8KDB9"/>
<dbReference type="Pfam" id="PF07587">
    <property type="entry name" value="PSD1"/>
    <property type="match status" value="1"/>
</dbReference>
<comment type="caution">
    <text evidence="8">The sequence shown here is derived from an EMBL/GenBank/DDBJ whole genome shotgun (WGS) entry which is preliminary data.</text>
</comment>
<dbReference type="InterPro" id="IPR036909">
    <property type="entry name" value="Cyt_c-like_dom_sf"/>
</dbReference>
<name>A0A5R8KDB9_9BACT</name>
<dbReference type="Pfam" id="PF07583">
    <property type="entry name" value="PSCyt2"/>
    <property type="match status" value="1"/>
</dbReference>
<dbReference type="EMBL" id="VAUV01000009">
    <property type="protein sequence ID" value="TLD70306.1"/>
    <property type="molecule type" value="Genomic_DNA"/>
</dbReference>
<feature type="domain" description="Cytochrome c" evidence="7">
    <location>
        <begin position="33"/>
        <end position="139"/>
    </location>
</feature>
<dbReference type="RefSeq" id="WP_138086905.1">
    <property type="nucleotide sequence ID" value="NZ_VAUV01000009.1"/>
</dbReference>
<feature type="coiled-coil region" evidence="5">
    <location>
        <begin position="401"/>
        <end position="428"/>
    </location>
</feature>
<dbReference type="Proteomes" id="UP000306196">
    <property type="component" value="Unassembled WGS sequence"/>
</dbReference>
<organism evidence="8 9">
    <name type="scientific">Phragmitibacter flavus</name>
    <dbReference type="NCBI Taxonomy" id="2576071"/>
    <lineage>
        <taxon>Bacteria</taxon>
        <taxon>Pseudomonadati</taxon>
        <taxon>Verrucomicrobiota</taxon>
        <taxon>Verrucomicrobiia</taxon>
        <taxon>Verrucomicrobiales</taxon>
        <taxon>Verrucomicrobiaceae</taxon>
        <taxon>Phragmitibacter</taxon>
    </lineage>
</organism>
<dbReference type="OrthoDB" id="174024at2"/>
<dbReference type="InterPro" id="IPR011429">
    <property type="entry name" value="Cyt_c_Planctomycete-type"/>
</dbReference>
<keyword evidence="3 4" id="KW-0408">Iron</keyword>
<gene>
    <name evidence="8" type="ORF">FEM03_14070</name>
</gene>
<dbReference type="SUPFAM" id="SSF46626">
    <property type="entry name" value="Cytochrome c"/>
    <property type="match status" value="1"/>
</dbReference>